<evidence type="ECO:0000313" key="8">
    <source>
        <dbReference type="Proteomes" id="UP000824469"/>
    </source>
</evidence>
<feature type="non-terminal residue" evidence="7">
    <location>
        <position position="1"/>
    </location>
</feature>
<name>A0AA38KXI5_TAXCH</name>
<dbReference type="Pfam" id="PF04147">
    <property type="entry name" value="Nop14"/>
    <property type="match status" value="1"/>
</dbReference>
<dbReference type="GO" id="GO:0030490">
    <property type="term" value="P:maturation of SSU-rRNA"/>
    <property type="evidence" value="ECO:0007669"/>
    <property type="project" value="TreeGrafter"/>
</dbReference>
<evidence type="ECO:0000256" key="6">
    <source>
        <dbReference type="ARBA" id="ARBA00024695"/>
    </source>
</evidence>
<evidence type="ECO:0000256" key="2">
    <source>
        <dbReference type="ARBA" id="ARBA00007466"/>
    </source>
</evidence>
<comment type="similarity">
    <text evidence="2">Belongs to the NOP14 family.</text>
</comment>
<gene>
    <name evidence="7" type="ORF">KI387_037637</name>
</gene>
<evidence type="ECO:0000313" key="7">
    <source>
        <dbReference type="EMBL" id="KAH9309726.1"/>
    </source>
</evidence>
<feature type="non-terminal residue" evidence="7">
    <location>
        <position position="91"/>
    </location>
</feature>
<keyword evidence="4" id="KW-0698">rRNA processing</keyword>
<organism evidence="7 8">
    <name type="scientific">Taxus chinensis</name>
    <name type="common">Chinese yew</name>
    <name type="synonym">Taxus wallichiana var. chinensis</name>
    <dbReference type="NCBI Taxonomy" id="29808"/>
    <lineage>
        <taxon>Eukaryota</taxon>
        <taxon>Viridiplantae</taxon>
        <taxon>Streptophyta</taxon>
        <taxon>Embryophyta</taxon>
        <taxon>Tracheophyta</taxon>
        <taxon>Spermatophyta</taxon>
        <taxon>Pinopsida</taxon>
        <taxon>Pinidae</taxon>
        <taxon>Conifers II</taxon>
        <taxon>Cupressales</taxon>
        <taxon>Taxaceae</taxon>
        <taxon>Taxus</taxon>
    </lineage>
</organism>
<evidence type="ECO:0000256" key="1">
    <source>
        <dbReference type="ARBA" id="ARBA00004604"/>
    </source>
</evidence>
<dbReference type="EMBL" id="JAHRHJ020000007">
    <property type="protein sequence ID" value="KAH9309726.1"/>
    <property type="molecule type" value="Genomic_DNA"/>
</dbReference>
<comment type="caution">
    <text evidence="7">The sequence shown here is derived from an EMBL/GenBank/DDBJ whole genome shotgun (WGS) entry which is preliminary data.</text>
</comment>
<evidence type="ECO:0000256" key="5">
    <source>
        <dbReference type="ARBA" id="ARBA00023242"/>
    </source>
</evidence>
<dbReference type="GO" id="GO:0032040">
    <property type="term" value="C:small-subunit processome"/>
    <property type="evidence" value="ECO:0007669"/>
    <property type="project" value="InterPro"/>
</dbReference>
<evidence type="ECO:0000256" key="4">
    <source>
        <dbReference type="ARBA" id="ARBA00022552"/>
    </source>
</evidence>
<keyword evidence="3" id="KW-0690">Ribosome biogenesis</keyword>
<proteinExistence type="inferred from homology"/>
<evidence type="ECO:0000256" key="3">
    <source>
        <dbReference type="ARBA" id="ARBA00022517"/>
    </source>
</evidence>
<dbReference type="GO" id="GO:0030692">
    <property type="term" value="C:Noc4p-Nop14p complex"/>
    <property type="evidence" value="ECO:0007669"/>
    <property type="project" value="TreeGrafter"/>
</dbReference>
<keyword evidence="5" id="KW-0539">Nucleus</keyword>
<dbReference type="AlphaFoldDB" id="A0AA38KXI5"/>
<protein>
    <submittedName>
        <fullName evidence="7">Uncharacterized protein</fullName>
    </submittedName>
</protein>
<comment type="function">
    <text evidence="6">Involved in nucleolar processing of pre-18S ribosomal RNA. Has a role in the nuclear export of 40S pre-ribosomal subunit to the cytoplasm.</text>
</comment>
<dbReference type="PANTHER" id="PTHR23183:SF0">
    <property type="entry name" value="NUCLEOLAR PROTEIN 14"/>
    <property type="match status" value="1"/>
</dbReference>
<comment type="subcellular location">
    <subcellularLocation>
        <location evidence="1">Nucleus</location>
        <location evidence="1">Nucleolus</location>
    </subcellularLocation>
</comment>
<keyword evidence="8" id="KW-1185">Reference proteome</keyword>
<sequence>RKKTLLQEYKQSGKANMFLDRRFGENDDCLGDEDKAIIRFQRERQARVVKQSKYALSDGDDDILTHHGAALSTLDDFEDEIAEDDEDGAAE</sequence>
<dbReference type="InterPro" id="IPR007276">
    <property type="entry name" value="Nop14"/>
</dbReference>
<dbReference type="Proteomes" id="UP000824469">
    <property type="component" value="Unassembled WGS sequence"/>
</dbReference>
<accession>A0AA38KXI5</accession>
<reference evidence="7 8" key="1">
    <citation type="journal article" date="2021" name="Nat. Plants">
        <title>The Taxus genome provides insights into paclitaxel biosynthesis.</title>
        <authorList>
            <person name="Xiong X."/>
            <person name="Gou J."/>
            <person name="Liao Q."/>
            <person name="Li Y."/>
            <person name="Zhou Q."/>
            <person name="Bi G."/>
            <person name="Li C."/>
            <person name="Du R."/>
            <person name="Wang X."/>
            <person name="Sun T."/>
            <person name="Guo L."/>
            <person name="Liang H."/>
            <person name="Lu P."/>
            <person name="Wu Y."/>
            <person name="Zhang Z."/>
            <person name="Ro D.K."/>
            <person name="Shang Y."/>
            <person name="Huang S."/>
            <person name="Yan J."/>
        </authorList>
    </citation>
    <scope>NUCLEOTIDE SEQUENCE [LARGE SCALE GENOMIC DNA]</scope>
    <source>
        <strain evidence="7">Ta-2019</strain>
    </source>
</reference>
<dbReference type="PANTHER" id="PTHR23183">
    <property type="entry name" value="NOP14"/>
    <property type="match status" value="1"/>
</dbReference>